<gene>
    <name evidence="2" type="ORF">CAP_2393</name>
</gene>
<proteinExistence type="predicted"/>
<feature type="compositionally biased region" description="Polar residues" evidence="1">
    <location>
        <begin position="380"/>
        <end position="391"/>
    </location>
</feature>
<reference evidence="2 3" key="1">
    <citation type="submission" date="2013-05" db="EMBL/GenBank/DDBJ databases">
        <title>Genome assembly of Chondromyces apiculatus DSM 436.</title>
        <authorList>
            <person name="Sharma G."/>
            <person name="Khatri I."/>
            <person name="Kaur C."/>
            <person name="Mayilraj S."/>
            <person name="Subramanian S."/>
        </authorList>
    </citation>
    <scope>NUCLEOTIDE SEQUENCE [LARGE SCALE GENOMIC DNA]</scope>
    <source>
        <strain evidence="2 3">DSM 436</strain>
    </source>
</reference>
<dbReference type="EMBL" id="ASRX01000019">
    <property type="protein sequence ID" value="EYF05934.1"/>
    <property type="molecule type" value="Genomic_DNA"/>
</dbReference>
<dbReference type="Proteomes" id="UP000019678">
    <property type="component" value="Unassembled WGS sequence"/>
</dbReference>
<dbReference type="RefSeq" id="WP_052375156.1">
    <property type="nucleotide sequence ID" value="NZ_ASRX01000019.1"/>
</dbReference>
<name>A0A017T9L6_9BACT</name>
<evidence type="ECO:0008006" key="4">
    <source>
        <dbReference type="Google" id="ProtNLM"/>
    </source>
</evidence>
<comment type="caution">
    <text evidence="2">The sequence shown here is derived from an EMBL/GenBank/DDBJ whole genome shotgun (WGS) entry which is preliminary data.</text>
</comment>
<evidence type="ECO:0000313" key="2">
    <source>
        <dbReference type="EMBL" id="EYF05934.1"/>
    </source>
</evidence>
<accession>A0A017T9L6</accession>
<protein>
    <recommendedName>
        <fullName evidence="4">Porin</fullName>
    </recommendedName>
</protein>
<dbReference type="AlphaFoldDB" id="A0A017T9L6"/>
<sequence>MDIWFGGGASTLIAAERYPDGMTPESFSAHAQTEIGFRLESGPWYFRLDFDLQFASNEAIKPLGGLWSSPPWSEPEQGFKIGPPEWAMLQYSLDKFRFRGGVITSMIGLEDWDAWINVFPTRSLNYNVTPGRTVGAEVAYVLDSGYEFFVFGGCDLDWADCFANHDFDDDGVVDMETWAGIKAGAGITTIQDHFATWSGFVAMPNQRFYWLNLALEFYPHEFLTVDIEAAPGFIGVPDEAGTNIYNFNMIAGAVLNVLPAEPIHPMFRVHGTIDPNGGLAGFYPAYDGIIPTVVASAGVSAALFDGFKIAVEAKVSKYDFATVPGIYTGLSFAKPEPPVYSARMEEEEEEGAEAPAAASRSSRPATVATRPAKQRPGLPTTPSVGMNTLRSTAAYRY</sequence>
<evidence type="ECO:0000256" key="1">
    <source>
        <dbReference type="SAM" id="MobiDB-lite"/>
    </source>
</evidence>
<keyword evidence="3" id="KW-1185">Reference proteome</keyword>
<feature type="region of interest" description="Disordered" evidence="1">
    <location>
        <begin position="340"/>
        <end position="397"/>
    </location>
</feature>
<feature type="compositionally biased region" description="Low complexity" evidence="1">
    <location>
        <begin position="353"/>
        <end position="365"/>
    </location>
</feature>
<organism evidence="2 3">
    <name type="scientific">Chondromyces apiculatus DSM 436</name>
    <dbReference type="NCBI Taxonomy" id="1192034"/>
    <lineage>
        <taxon>Bacteria</taxon>
        <taxon>Pseudomonadati</taxon>
        <taxon>Myxococcota</taxon>
        <taxon>Polyangia</taxon>
        <taxon>Polyangiales</taxon>
        <taxon>Polyangiaceae</taxon>
        <taxon>Chondromyces</taxon>
    </lineage>
</organism>
<evidence type="ECO:0000313" key="3">
    <source>
        <dbReference type="Proteomes" id="UP000019678"/>
    </source>
</evidence>
<dbReference type="OrthoDB" id="5493898at2"/>